<dbReference type="Pfam" id="PF08281">
    <property type="entry name" value="Sigma70_r4_2"/>
    <property type="match status" value="1"/>
</dbReference>
<dbReference type="EMBL" id="LAZR01000335">
    <property type="protein sequence ID" value="KKN73927.1"/>
    <property type="molecule type" value="Genomic_DNA"/>
</dbReference>
<dbReference type="GO" id="GO:0016987">
    <property type="term" value="F:sigma factor activity"/>
    <property type="evidence" value="ECO:0007669"/>
    <property type="project" value="UniProtKB-KW"/>
</dbReference>
<feature type="domain" description="RNA polymerase sigma-70 region 2" evidence="6">
    <location>
        <begin position="25"/>
        <end position="91"/>
    </location>
</feature>
<dbReference type="Pfam" id="PF04542">
    <property type="entry name" value="Sigma70_r2"/>
    <property type="match status" value="1"/>
</dbReference>
<dbReference type="SUPFAM" id="SSF88946">
    <property type="entry name" value="Sigma2 domain of RNA polymerase sigma factors"/>
    <property type="match status" value="1"/>
</dbReference>
<reference evidence="8" key="1">
    <citation type="journal article" date="2015" name="Nature">
        <title>Complex archaea that bridge the gap between prokaryotes and eukaryotes.</title>
        <authorList>
            <person name="Spang A."/>
            <person name="Saw J.H."/>
            <person name="Jorgensen S.L."/>
            <person name="Zaremba-Niedzwiedzka K."/>
            <person name="Martijn J."/>
            <person name="Lind A.E."/>
            <person name="van Eijk R."/>
            <person name="Schleper C."/>
            <person name="Guy L."/>
            <person name="Ettema T.J."/>
        </authorList>
    </citation>
    <scope>NUCLEOTIDE SEQUENCE</scope>
</reference>
<dbReference type="NCBIfam" id="NF009170">
    <property type="entry name" value="PRK12517.1"/>
    <property type="match status" value="1"/>
</dbReference>
<evidence type="ECO:0000259" key="6">
    <source>
        <dbReference type="Pfam" id="PF04542"/>
    </source>
</evidence>
<sequence length="185" mass="21780">MLGKKKSNNQVLIDMAEKQKRYEALVHVYNKELYRFAYWLCRDPHIADDLVQETFLRAWRSLDSLLDQKAAKPWLLTILRRENARRFERKQFDYSDVENDTLVDETSHSLDDEMEQTVIQRQIALLSDEYREPLLLQVVMGCSGEEIAGILNLNKNTVMTRLYRARNQLKEALSRDDEQLKGASK</sequence>
<comment type="caution">
    <text evidence="8">The sequence shown here is derived from an EMBL/GenBank/DDBJ whole genome shotgun (WGS) entry which is preliminary data.</text>
</comment>
<dbReference type="InterPro" id="IPR036388">
    <property type="entry name" value="WH-like_DNA-bd_sf"/>
</dbReference>
<dbReference type="InterPro" id="IPR039425">
    <property type="entry name" value="RNA_pol_sigma-70-like"/>
</dbReference>
<gene>
    <name evidence="8" type="ORF">LCGC14_0396100</name>
</gene>
<dbReference type="InterPro" id="IPR013249">
    <property type="entry name" value="RNA_pol_sigma70_r4_t2"/>
</dbReference>
<dbReference type="InterPro" id="IPR000838">
    <property type="entry name" value="RNA_pol_sigma70_ECF_CS"/>
</dbReference>
<accession>A0A0F9TGB1</accession>
<evidence type="ECO:0000256" key="2">
    <source>
        <dbReference type="ARBA" id="ARBA00023015"/>
    </source>
</evidence>
<dbReference type="Gene3D" id="1.10.1740.10">
    <property type="match status" value="1"/>
</dbReference>
<keyword evidence="2" id="KW-0805">Transcription regulation</keyword>
<keyword evidence="5" id="KW-0804">Transcription</keyword>
<dbReference type="PROSITE" id="PS01063">
    <property type="entry name" value="SIGMA70_ECF"/>
    <property type="match status" value="1"/>
</dbReference>
<dbReference type="Gene3D" id="1.10.10.10">
    <property type="entry name" value="Winged helix-like DNA-binding domain superfamily/Winged helix DNA-binding domain"/>
    <property type="match status" value="1"/>
</dbReference>
<keyword evidence="3" id="KW-0731">Sigma factor</keyword>
<proteinExistence type="inferred from homology"/>
<evidence type="ECO:0000313" key="8">
    <source>
        <dbReference type="EMBL" id="KKN73927.1"/>
    </source>
</evidence>
<name>A0A0F9TGB1_9ZZZZ</name>
<organism evidence="8">
    <name type="scientific">marine sediment metagenome</name>
    <dbReference type="NCBI Taxonomy" id="412755"/>
    <lineage>
        <taxon>unclassified sequences</taxon>
        <taxon>metagenomes</taxon>
        <taxon>ecological metagenomes</taxon>
    </lineage>
</organism>
<evidence type="ECO:0000256" key="4">
    <source>
        <dbReference type="ARBA" id="ARBA00023125"/>
    </source>
</evidence>
<dbReference type="InterPro" id="IPR014284">
    <property type="entry name" value="RNA_pol_sigma-70_dom"/>
</dbReference>
<dbReference type="CDD" id="cd06171">
    <property type="entry name" value="Sigma70_r4"/>
    <property type="match status" value="1"/>
</dbReference>
<evidence type="ECO:0000256" key="5">
    <source>
        <dbReference type="ARBA" id="ARBA00023163"/>
    </source>
</evidence>
<dbReference type="InterPro" id="IPR013324">
    <property type="entry name" value="RNA_pol_sigma_r3/r4-like"/>
</dbReference>
<dbReference type="NCBIfam" id="TIGR02937">
    <property type="entry name" value="sigma70-ECF"/>
    <property type="match status" value="1"/>
</dbReference>
<dbReference type="PANTHER" id="PTHR43133">
    <property type="entry name" value="RNA POLYMERASE ECF-TYPE SIGMA FACTO"/>
    <property type="match status" value="1"/>
</dbReference>
<dbReference type="GO" id="GO:0003677">
    <property type="term" value="F:DNA binding"/>
    <property type="evidence" value="ECO:0007669"/>
    <property type="project" value="UniProtKB-KW"/>
</dbReference>
<dbReference type="AlphaFoldDB" id="A0A0F9TGB1"/>
<dbReference type="GO" id="GO:0006352">
    <property type="term" value="P:DNA-templated transcription initiation"/>
    <property type="evidence" value="ECO:0007669"/>
    <property type="project" value="InterPro"/>
</dbReference>
<dbReference type="SUPFAM" id="SSF88659">
    <property type="entry name" value="Sigma3 and sigma4 domains of RNA polymerase sigma factors"/>
    <property type="match status" value="1"/>
</dbReference>
<dbReference type="InterPro" id="IPR007627">
    <property type="entry name" value="RNA_pol_sigma70_r2"/>
</dbReference>
<keyword evidence="4" id="KW-0238">DNA-binding</keyword>
<evidence type="ECO:0000256" key="3">
    <source>
        <dbReference type="ARBA" id="ARBA00023082"/>
    </source>
</evidence>
<evidence type="ECO:0008006" key="9">
    <source>
        <dbReference type="Google" id="ProtNLM"/>
    </source>
</evidence>
<dbReference type="InterPro" id="IPR013325">
    <property type="entry name" value="RNA_pol_sigma_r2"/>
</dbReference>
<evidence type="ECO:0000256" key="1">
    <source>
        <dbReference type="ARBA" id="ARBA00010641"/>
    </source>
</evidence>
<comment type="similarity">
    <text evidence="1">Belongs to the sigma-70 factor family. ECF subfamily.</text>
</comment>
<feature type="domain" description="RNA polymerase sigma factor 70 region 4 type 2" evidence="7">
    <location>
        <begin position="119"/>
        <end position="169"/>
    </location>
</feature>
<evidence type="ECO:0000259" key="7">
    <source>
        <dbReference type="Pfam" id="PF08281"/>
    </source>
</evidence>
<dbReference type="PANTHER" id="PTHR43133:SF51">
    <property type="entry name" value="RNA POLYMERASE SIGMA FACTOR"/>
    <property type="match status" value="1"/>
</dbReference>
<protein>
    <recommendedName>
        <fullName evidence="9">RNA polymerase sigma factor</fullName>
    </recommendedName>
</protein>